<dbReference type="OrthoDB" id="2550114at2759"/>
<keyword evidence="2" id="KW-1133">Transmembrane helix</keyword>
<comment type="caution">
    <text evidence="3">The sequence shown here is derived from an EMBL/GenBank/DDBJ whole genome shotgun (WGS) entry which is preliminary data.</text>
</comment>
<evidence type="ECO:0000256" key="2">
    <source>
        <dbReference type="SAM" id="Phobius"/>
    </source>
</evidence>
<accession>A0A8I2YSW1</accession>
<evidence type="ECO:0000313" key="4">
    <source>
        <dbReference type="Proteomes" id="UP000683000"/>
    </source>
</evidence>
<protein>
    <submittedName>
        <fullName evidence="3">Uncharacterized protein</fullName>
    </submittedName>
</protein>
<feature type="transmembrane region" description="Helical" evidence="2">
    <location>
        <begin position="34"/>
        <end position="57"/>
    </location>
</feature>
<reference evidence="3" key="1">
    <citation type="submission" date="2021-03" db="EMBL/GenBank/DDBJ databases">
        <title>Evolutionary innovations through gain and loss of genes in the ectomycorrhizal Boletales.</title>
        <authorList>
            <person name="Wu G."/>
            <person name="Miyauchi S."/>
            <person name="Morin E."/>
            <person name="Yang Z.-L."/>
            <person name="Xu J."/>
            <person name="Martin F.M."/>
        </authorList>
    </citation>
    <scope>NUCLEOTIDE SEQUENCE</scope>
    <source>
        <strain evidence="3">BR01</strain>
    </source>
</reference>
<feature type="region of interest" description="Disordered" evidence="1">
    <location>
        <begin position="1"/>
        <end position="25"/>
    </location>
</feature>
<proteinExistence type="predicted"/>
<dbReference type="AlphaFoldDB" id="A0A8I2YSW1"/>
<evidence type="ECO:0000256" key="1">
    <source>
        <dbReference type="SAM" id="MobiDB-lite"/>
    </source>
</evidence>
<dbReference type="EMBL" id="JAGFBS010000012">
    <property type="protein sequence ID" value="KAG6376348.1"/>
    <property type="molecule type" value="Genomic_DNA"/>
</dbReference>
<feature type="transmembrane region" description="Helical" evidence="2">
    <location>
        <begin position="77"/>
        <end position="96"/>
    </location>
</feature>
<keyword evidence="4" id="KW-1185">Reference proteome</keyword>
<organism evidence="3 4">
    <name type="scientific">Boletus reticuloceps</name>
    <dbReference type="NCBI Taxonomy" id="495285"/>
    <lineage>
        <taxon>Eukaryota</taxon>
        <taxon>Fungi</taxon>
        <taxon>Dikarya</taxon>
        <taxon>Basidiomycota</taxon>
        <taxon>Agaricomycotina</taxon>
        <taxon>Agaricomycetes</taxon>
        <taxon>Agaricomycetidae</taxon>
        <taxon>Boletales</taxon>
        <taxon>Boletineae</taxon>
        <taxon>Boletaceae</taxon>
        <taxon>Boletoideae</taxon>
        <taxon>Boletus</taxon>
    </lineage>
</organism>
<gene>
    <name evidence="3" type="ORF">JVT61DRAFT_2331</name>
</gene>
<keyword evidence="2" id="KW-0472">Membrane</keyword>
<evidence type="ECO:0000313" key="3">
    <source>
        <dbReference type="EMBL" id="KAG6376348.1"/>
    </source>
</evidence>
<name>A0A8I2YSW1_9AGAM</name>
<sequence>MSSNVEMDDLSNLHGSNSTSADPLEDVDDGSISVWAWTSAIILALFSICLLAFPRLLLFLAEPSGGRATLTSLEKCLALHLGIILGTLAITIVAMVRPTTSCLA</sequence>
<keyword evidence="2" id="KW-0812">Transmembrane</keyword>
<dbReference type="Proteomes" id="UP000683000">
    <property type="component" value="Unassembled WGS sequence"/>
</dbReference>